<keyword evidence="3" id="KW-1185">Reference proteome</keyword>
<accession>A0A498PX37</accession>
<dbReference type="EMBL" id="UPHQ01000067">
    <property type="protein sequence ID" value="VBA37497.1"/>
    <property type="molecule type" value="Genomic_DNA"/>
</dbReference>
<gene>
    <name evidence="2" type="ORF">LAUMK13_01665</name>
</gene>
<dbReference type="AlphaFoldDB" id="A0A498PX37"/>
<sequence>MDVLHAVINVTRTRKARGGITDTTNHMHADQPASTHGLRPPETTLPIDILEMRNHILPGGLKATAPRRWDASLRTYAVRWRLFSPPKRDRGNDVTELRPWMSLGSGTSGCTVWGYGAHPVMVGCPSYPVMQSGTGAICCRFGGRGGWACDRRPLRIGTHCGFAVVSIPTVVVDIAGRHAKRTRGPAATGPRATHLQGVQAVRDWWAAQICGYRANSAWRRFSGTHRQRLAGSACGAGRAGPPGCAGYLSHRSRCFDKVLLSSSLTGQHQAVVLCRDGR</sequence>
<evidence type="ECO:0000313" key="3">
    <source>
        <dbReference type="Proteomes" id="UP000267289"/>
    </source>
</evidence>
<evidence type="ECO:0000256" key="1">
    <source>
        <dbReference type="SAM" id="MobiDB-lite"/>
    </source>
</evidence>
<dbReference type="Proteomes" id="UP000267289">
    <property type="component" value="Unassembled WGS sequence"/>
</dbReference>
<reference evidence="2 3" key="1">
    <citation type="submission" date="2018-09" db="EMBL/GenBank/DDBJ databases">
        <authorList>
            <person name="Tagini F."/>
        </authorList>
    </citation>
    <scope>NUCLEOTIDE SEQUENCE [LARGE SCALE GENOMIC DNA]</scope>
    <source>
        <strain evidence="2 3">MK13</strain>
    </source>
</reference>
<proteinExistence type="predicted"/>
<evidence type="ECO:0000313" key="2">
    <source>
        <dbReference type="EMBL" id="VBA37497.1"/>
    </source>
</evidence>
<name>A0A498PX37_9MYCO</name>
<feature type="region of interest" description="Disordered" evidence="1">
    <location>
        <begin position="20"/>
        <end position="41"/>
    </location>
</feature>
<protein>
    <submittedName>
        <fullName evidence="2">Uncharacterized protein</fullName>
    </submittedName>
</protein>
<organism evidence="2 3">
    <name type="scientific">Mycobacterium innocens</name>
    <dbReference type="NCBI Taxonomy" id="2341083"/>
    <lineage>
        <taxon>Bacteria</taxon>
        <taxon>Bacillati</taxon>
        <taxon>Actinomycetota</taxon>
        <taxon>Actinomycetes</taxon>
        <taxon>Mycobacteriales</taxon>
        <taxon>Mycobacteriaceae</taxon>
        <taxon>Mycobacterium</taxon>
    </lineage>
</organism>